<evidence type="ECO:0000256" key="4">
    <source>
        <dbReference type="ARBA" id="ARBA00022741"/>
    </source>
</evidence>
<keyword evidence="7" id="KW-0378">Hydrolase</keyword>
<keyword evidence="4" id="KW-0547">Nucleotide-binding</keyword>
<keyword evidence="11" id="KW-0943">RNA-mediated gene silencing</keyword>
<dbReference type="Gene3D" id="3.30.565.10">
    <property type="entry name" value="Histidine kinase-like ATPase, C-terminal domain"/>
    <property type="match status" value="1"/>
</dbReference>
<evidence type="ECO:0000256" key="7">
    <source>
        <dbReference type="ARBA" id="ARBA00022801"/>
    </source>
</evidence>
<dbReference type="Proteomes" id="UP001141806">
    <property type="component" value="Unassembled WGS sequence"/>
</dbReference>
<reference evidence="17" key="1">
    <citation type="journal article" date="2023" name="Plant J.">
        <title>The genome of the king protea, Protea cynaroides.</title>
        <authorList>
            <person name="Chang J."/>
            <person name="Duong T.A."/>
            <person name="Schoeman C."/>
            <person name="Ma X."/>
            <person name="Roodt D."/>
            <person name="Barker N."/>
            <person name="Li Z."/>
            <person name="Van de Peer Y."/>
            <person name="Mizrachi E."/>
        </authorList>
    </citation>
    <scope>NUCLEOTIDE SEQUENCE</scope>
    <source>
        <tissue evidence="17">Young leaves</tissue>
    </source>
</reference>
<keyword evidence="6" id="KW-0227">DNA damage</keyword>
<evidence type="ECO:0000256" key="8">
    <source>
        <dbReference type="ARBA" id="ARBA00022840"/>
    </source>
</evidence>
<dbReference type="Pfam" id="PF13589">
    <property type="entry name" value="HATPase_c_3"/>
    <property type="match status" value="1"/>
</dbReference>
<dbReference type="AlphaFoldDB" id="A0A9Q0H774"/>
<dbReference type="GO" id="GO:0031349">
    <property type="term" value="P:positive regulation of defense response"/>
    <property type="evidence" value="ECO:0007669"/>
    <property type="project" value="UniProtKB-ARBA"/>
</dbReference>
<dbReference type="FunFam" id="3.30.565.10:FF:000075">
    <property type="entry name" value="MORC family CW-type zinc finger protein 4"/>
    <property type="match status" value="1"/>
</dbReference>
<name>A0A9Q0H774_9MAGN</name>
<feature type="domain" description="Morc S5" evidence="16">
    <location>
        <begin position="384"/>
        <end position="522"/>
    </location>
</feature>
<dbReference type="PANTHER" id="PTHR23336:SF44">
    <property type="entry name" value="PROTEIN MICRORCHIDIA 6"/>
    <property type="match status" value="1"/>
</dbReference>
<evidence type="ECO:0000256" key="15">
    <source>
        <dbReference type="SAM" id="MobiDB-lite"/>
    </source>
</evidence>
<accession>A0A9Q0H774</accession>
<dbReference type="GO" id="GO:0004519">
    <property type="term" value="F:endonuclease activity"/>
    <property type="evidence" value="ECO:0007669"/>
    <property type="project" value="UniProtKB-KW"/>
</dbReference>
<feature type="coiled-coil region" evidence="14">
    <location>
        <begin position="645"/>
        <end position="693"/>
    </location>
</feature>
<evidence type="ECO:0000259" key="16">
    <source>
        <dbReference type="Pfam" id="PF17942"/>
    </source>
</evidence>
<dbReference type="GO" id="GO:0005524">
    <property type="term" value="F:ATP binding"/>
    <property type="evidence" value="ECO:0007669"/>
    <property type="project" value="UniProtKB-KW"/>
</dbReference>
<dbReference type="GO" id="GO:0016887">
    <property type="term" value="F:ATP hydrolysis activity"/>
    <property type="evidence" value="ECO:0007669"/>
    <property type="project" value="InterPro"/>
</dbReference>
<dbReference type="InterPro" id="IPR045261">
    <property type="entry name" value="MORC_ATPase"/>
</dbReference>
<evidence type="ECO:0000256" key="9">
    <source>
        <dbReference type="ARBA" id="ARBA00022853"/>
    </source>
</evidence>
<feature type="compositionally biased region" description="Polar residues" evidence="15">
    <location>
        <begin position="51"/>
        <end position="66"/>
    </location>
</feature>
<feature type="region of interest" description="Disordered" evidence="15">
    <location>
        <begin position="14"/>
        <end position="66"/>
    </location>
</feature>
<protein>
    <recommendedName>
        <fullName evidence="16">Morc S5 domain-containing protein</fullName>
    </recommendedName>
</protein>
<keyword evidence="13" id="KW-0539">Nucleus</keyword>
<keyword evidence="5" id="KW-0255">Endonuclease</keyword>
<evidence type="ECO:0000256" key="5">
    <source>
        <dbReference type="ARBA" id="ARBA00022759"/>
    </source>
</evidence>
<comment type="caution">
    <text evidence="17">The sequence shown here is derived from an EMBL/GenBank/DDBJ whole genome shotgun (WGS) entry which is preliminary data.</text>
</comment>
<dbReference type="GO" id="GO:0031047">
    <property type="term" value="P:regulatory ncRNA-mediated gene silencing"/>
    <property type="evidence" value="ECO:0007669"/>
    <property type="project" value="UniProtKB-KW"/>
</dbReference>
<evidence type="ECO:0000256" key="10">
    <source>
        <dbReference type="ARBA" id="ARBA00023054"/>
    </source>
</evidence>
<keyword evidence="12" id="KW-0234">DNA repair</keyword>
<evidence type="ECO:0000313" key="18">
    <source>
        <dbReference type="Proteomes" id="UP001141806"/>
    </source>
</evidence>
<keyword evidence="8" id="KW-0067">ATP-binding</keyword>
<keyword evidence="10 14" id="KW-0175">Coiled coil</keyword>
<dbReference type="SUPFAM" id="SSF55874">
    <property type="entry name" value="ATPase domain of HSP90 chaperone/DNA topoisomerase II/histidine kinase"/>
    <property type="match status" value="1"/>
</dbReference>
<dbReference type="GO" id="GO:0006325">
    <property type="term" value="P:chromatin organization"/>
    <property type="evidence" value="ECO:0007669"/>
    <property type="project" value="UniProtKB-KW"/>
</dbReference>
<evidence type="ECO:0000256" key="11">
    <source>
        <dbReference type="ARBA" id="ARBA00023158"/>
    </source>
</evidence>
<evidence type="ECO:0000256" key="6">
    <source>
        <dbReference type="ARBA" id="ARBA00022763"/>
    </source>
</evidence>
<dbReference type="PANTHER" id="PTHR23336">
    <property type="entry name" value="ZINC FINGER CW-TYPE COILED-COIL DOMAIN PROTEIN 3"/>
    <property type="match status" value="1"/>
</dbReference>
<proteinExistence type="inferred from homology"/>
<keyword evidence="18" id="KW-1185">Reference proteome</keyword>
<keyword evidence="9" id="KW-0156">Chromatin regulator</keyword>
<evidence type="ECO:0000256" key="1">
    <source>
        <dbReference type="ARBA" id="ARBA00004123"/>
    </source>
</evidence>
<evidence type="ECO:0000256" key="2">
    <source>
        <dbReference type="ARBA" id="ARBA00007845"/>
    </source>
</evidence>
<evidence type="ECO:0000256" key="14">
    <source>
        <dbReference type="SAM" id="Coils"/>
    </source>
</evidence>
<evidence type="ECO:0000256" key="13">
    <source>
        <dbReference type="ARBA" id="ARBA00023242"/>
    </source>
</evidence>
<dbReference type="GO" id="GO:0006281">
    <property type="term" value="P:DNA repair"/>
    <property type="evidence" value="ECO:0007669"/>
    <property type="project" value="UniProtKB-KW"/>
</dbReference>
<dbReference type="GO" id="GO:0005634">
    <property type="term" value="C:nucleus"/>
    <property type="evidence" value="ECO:0007669"/>
    <property type="project" value="UniProtKB-SubCell"/>
</dbReference>
<gene>
    <name evidence="17" type="ORF">NE237_020420</name>
</gene>
<evidence type="ECO:0000256" key="3">
    <source>
        <dbReference type="ARBA" id="ARBA00022722"/>
    </source>
</evidence>
<comment type="similarity">
    <text evidence="2">Belongs to the MORC ATPase protein family.</text>
</comment>
<dbReference type="OrthoDB" id="757982at2759"/>
<dbReference type="InterPro" id="IPR036890">
    <property type="entry name" value="HATPase_C_sf"/>
</dbReference>
<sequence>MSFTGFLHLSSDGEVGETGAKAIKQEQDSVQSTSPRKVYSKAKQIEHQKPNMRSTTLENRSSSALNGGQCVENRSSSALIAGCILDQGDSPADGSSISSASPGCSVPLYRQFWKAGNYNIKQSSEALPRSGKNHLRVHPKFLHSNATSHKWAFGAIAELLDNAIDEIENGATFVIVDQISNSRDGTPAFLIQDDGGGMDPDTMRQCLSFGFSDKKSKSAIGQYGNGFKTSTMRLGADAIVFSRHMSERATTQSIGLLSYTFLRQMGYDKIVVPMVDYEFNPSTETFGILPRYGVEHFTSNLSILRQWSPYATEAELLSQFEDVGRHGTKVIIYNLWLNDDGDMELDFESDPQDILIRGEQKKVQEHTQLSRRIAEQHIANRFHYSLRVYSSILYLRIPQSFRIILRGRVVVHHNIAHDLRFPECILYKPQIGGIVEAAILTTIGFLKDAPHVNVHGFNVYHKNRLILPFWRVVSQSNSFGRGVVGILEANFIEPTHDKQDFEKTSLFQKLEYRLKQMTLEYWHVHCGLIGYFQVKKSPVPVIPGGSPQSRTHGLQTAVTNHGSPAVDNPRVASAGGAPLGPVENLSHLLVGKPGLAIKRKDHGHMVEQERMKARARSGENVIDTRQNKVTQHENYVESQVQEQEKIILMQENKKLRAQCSEYKRRTEQLNLKVQQLRIELDGVQCEYARLLAESQAMDAVKVENRFACWAKKQELPPPGLESRKYRGIPSLTSPWQLGQRRVELRTFASLGILLGVELRSVLGHVTYSV</sequence>
<evidence type="ECO:0000256" key="12">
    <source>
        <dbReference type="ARBA" id="ARBA00023204"/>
    </source>
</evidence>
<keyword evidence="3" id="KW-0540">Nuclease</keyword>
<dbReference type="EMBL" id="JAMYWD010000009">
    <property type="protein sequence ID" value="KAJ4960510.1"/>
    <property type="molecule type" value="Genomic_DNA"/>
</dbReference>
<dbReference type="InterPro" id="IPR041006">
    <property type="entry name" value="Morc_S5"/>
</dbReference>
<evidence type="ECO:0000313" key="17">
    <source>
        <dbReference type="EMBL" id="KAJ4960510.1"/>
    </source>
</evidence>
<comment type="subcellular location">
    <subcellularLocation>
        <location evidence="1">Nucleus</location>
    </subcellularLocation>
</comment>
<dbReference type="Pfam" id="PF17942">
    <property type="entry name" value="Morc6_S5"/>
    <property type="match status" value="1"/>
</dbReference>
<organism evidence="17 18">
    <name type="scientific">Protea cynaroides</name>
    <dbReference type="NCBI Taxonomy" id="273540"/>
    <lineage>
        <taxon>Eukaryota</taxon>
        <taxon>Viridiplantae</taxon>
        <taxon>Streptophyta</taxon>
        <taxon>Embryophyta</taxon>
        <taxon>Tracheophyta</taxon>
        <taxon>Spermatophyta</taxon>
        <taxon>Magnoliopsida</taxon>
        <taxon>Proteales</taxon>
        <taxon>Proteaceae</taxon>
        <taxon>Protea</taxon>
    </lineage>
</organism>